<evidence type="ECO:0000256" key="1">
    <source>
        <dbReference type="ARBA" id="ARBA00000451"/>
    </source>
</evidence>
<evidence type="ECO:0000313" key="7">
    <source>
        <dbReference type="Proteomes" id="UP000092444"/>
    </source>
</evidence>
<evidence type="ECO:0000256" key="2">
    <source>
        <dbReference type="ARBA" id="ARBA00012489"/>
    </source>
</evidence>
<dbReference type="GO" id="GO:0004197">
    <property type="term" value="F:cysteine-type endopeptidase activity"/>
    <property type="evidence" value="ECO:0007669"/>
    <property type="project" value="InterPro"/>
</dbReference>
<keyword evidence="4" id="KW-0159">Chromosome partition</keyword>
<reference evidence="6" key="1">
    <citation type="submission" date="2020-05" db="UniProtKB">
        <authorList>
            <consortium name="EnsemblMetazoa"/>
        </authorList>
    </citation>
    <scope>IDENTIFICATION</scope>
    <source>
        <strain evidence="6">Yale</strain>
    </source>
</reference>
<organism evidence="6 7">
    <name type="scientific">Glossina morsitans morsitans</name>
    <name type="common">Savannah tsetse fly</name>
    <dbReference type="NCBI Taxonomy" id="37546"/>
    <lineage>
        <taxon>Eukaryota</taxon>
        <taxon>Metazoa</taxon>
        <taxon>Ecdysozoa</taxon>
        <taxon>Arthropoda</taxon>
        <taxon>Hexapoda</taxon>
        <taxon>Insecta</taxon>
        <taxon>Pterygota</taxon>
        <taxon>Neoptera</taxon>
        <taxon>Endopterygota</taxon>
        <taxon>Diptera</taxon>
        <taxon>Brachycera</taxon>
        <taxon>Muscomorpha</taxon>
        <taxon>Hippoboscoidea</taxon>
        <taxon>Glossinidae</taxon>
        <taxon>Glossina</taxon>
    </lineage>
</organism>
<evidence type="ECO:0000259" key="5">
    <source>
        <dbReference type="PROSITE" id="PS51700"/>
    </source>
</evidence>
<dbReference type="GO" id="GO:0005737">
    <property type="term" value="C:cytoplasm"/>
    <property type="evidence" value="ECO:0007669"/>
    <property type="project" value="TreeGrafter"/>
</dbReference>
<dbReference type="AlphaFoldDB" id="A0A1B0G719"/>
<dbReference type="STRING" id="37546.A0A1B0G719"/>
<feature type="domain" description="Peptidase C50" evidence="5">
    <location>
        <begin position="436"/>
        <end position="532"/>
    </location>
</feature>
<dbReference type="EC" id="3.4.22.49" evidence="2"/>
<dbReference type="InterPro" id="IPR030397">
    <property type="entry name" value="SEPARIN_core_dom"/>
</dbReference>
<dbReference type="Proteomes" id="UP000092444">
    <property type="component" value="Unassembled WGS sequence"/>
</dbReference>
<keyword evidence="7" id="KW-1185">Reference proteome</keyword>
<dbReference type="PANTHER" id="PTHR12792:SF0">
    <property type="entry name" value="SEPARIN"/>
    <property type="match status" value="1"/>
</dbReference>
<accession>A0A1B0G719</accession>
<keyword evidence="3" id="KW-0378">Hydrolase</keyword>
<dbReference type="EMBL" id="CCAG010003762">
    <property type="status" value="NOT_ANNOTATED_CDS"/>
    <property type="molecule type" value="Genomic_DNA"/>
</dbReference>
<dbReference type="Pfam" id="PF03568">
    <property type="entry name" value="Separin_C"/>
    <property type="match status" value="1"/>
</dbReference>
<dbReference type="EnsemblMetazoa" id="GMOY009112-RA">
    <property type="protein sequence ID" value="GMOY009112-PA"/>
    <property type="gene ID" value="GMOY009112"/>
</dbReference>
<dbReference type="InterPro" id="IPR005314">
    <property type="entry name" value="Peptidase_C50"/>
</dbReference>
<sequence length="669" mass="77414">MLQEHFDYINKDGVSTNIGPNAREILLQLAEKEFNRGNLEHSIFHQIRLLYQSAQERYRPRLFTEDNSKSKTISVDELLAQMNADEKADLPNNALIQYALKTFKENPKEEVNSSDPCDIFRDISDPSEGVKRIQDICKQMPEEWTVLQLCKGFNTLSTYSKYSKIHESDAAIYVTILRHIRTCDYPKPICLRFSSVDQKELFNKFACIVDRFKQCVEGDHKKWSTAEDKQHYWKLLDELNNFIAVSRVVIYKKTLITSALRSLQLAVADLKSFLFPWSFLFTGIPHTVFTAGSYMHELWRKIDTFCDQYQWNDQSRVLLSLAALNAHSLTNMQIEDVCTFLTDHSKQRAMAFDLLEQIREQQELKTAVIDLTKNDDDKAHRYFPCVLIVDERLDHFYWEEINICQEFTRASSFQSLWRLYYLYRKNMKHGYLKVSITDGACLINPDKNLSKMELRMSTFFDYWLPHWKKIVARKPTNDEFFKDLLTRSCYVYTGHGSGLQYINGRNIAKHVLRSIVFLFGCDSCRLHTNGLYSELIGAHLYYQAAMCPAIIGTIMPGLDANMDRVATEILSRWIAPNSANILPWNEVEMTSWIKKGVIKPATHSPKCNKNSQSPLPSSSTGYNYNVGSLCAVLAHVHKRGGESKLYNTVPYVCRGLPVWNCHVEPLTFN</sequence>
<dbReference type="GO" id="GO:0072686">
    <property type="term" value="C:mitotic spindle"/>
    <property type="evidence" value="ECO:0007669"/>
    <property type="project" value="TreeGrafter"/>
</dbReference>
<proteinExistence type="predicted"/>
<name>A0A1B0G719_GLOMM</name>
<dbReference type="PROSITE" id="PS51700">
    <property type="entry name" value="SEPARIN"/>
    <property type="match status" value="1"/>
</dbReference>
<evidence type="ECO:0000256" key="3">
    <source>
        <dbReference type="ARBA" id="ARBA00022801"/>
    </source>
</evidence>
<dbReference type="GO" id="GO:0051307">
    <property type="term" value="P:meiotic chromosome separation"/>
    <property type="evidence" value="ECO:0007669"/>
    <property type="project" value="TreeGrafter"/>
</dbReference>
<dbReference type="GO" id="GO:0005634">
    <property type="term" value="C:nucleus"/>
    <property type="evidence" value="ECO:0007669"/>
    <property type="project" value="InterPro"/>
</dbReference>
<dbReference type="VEuPathDB" id="VectorBase:GMOY009112"/>
<protein>
    <recommendedName>
        <fullName evidence="2">separase</fullName>
        <ecNumber evidence="2">3.4.22.49</ecNumber>
    </recommendedName>
</protein>
<dbReference type="GO" id="GO:0006508">
    <property type="term" value="P:proteolysis"/>
    <property type="evidence" value="ECO:0007669"/>
    <property type="project" value="InterPro"/>
</dbReference>
<comment type="catalytic activity">
    <reaction evidence="1">
        <text>All bonds known to be hydrolyzed by this endopeptidase have arginine in P1 and an acidic residue in P4. P6 is often occupied by an acidic residue or by a hydroxy-amino-acid residue, the phosphorylation of which enhances cleavage.</text>
        <dbReference type="EC" id="3.4.22.49"/>
    </reaction>
</comment>
<evidence type="ECO:0000313" key="6">
    <source>
        <dbReference type="EnsemblMetazoa" id="GMOY009112-PA"/>
    </source>
</evidence>
<evidence type="ECO:0000256" key="4">
    <source>
        <dbReference type="ARBA" id="ARBA00022829"/>
    </source>
</evidence>
<dbReference type="PANTHER" id="PTHR12792">
    <property type="entry name" value="EXTRA SPINDLE POLES 1-RELATED"/>
    <property type="match status" value="1"/>
</dbReference>
<dbReference type="PhylomeDB" id="A0A1B0G719"/>